<accession>A0A8D2FET5</accession>
<dbReference type="Proteomes" id="UP000694411">
    <property type="component" value="Chromosome 1"/>
</dbReference>
<keyword evidence="2" id="KW-1185">Reference proteome</keyword>
<reference evidence="1" key="2">
    <citation type="submission" date="2025-08" db="UniProtKB">
        <authorList>
            <consortium name="Ensembl"/>
        </authorList>
    </citation>
    <scope>IDENTIFICATION</scope>
</reference>
<sequence>MRQTGLGEGVPPGKYGNYGYANSEYSACEEENERLTESLRSKVTATKSLSIEVDHEYHFDKNQHQNIPHFQILLGAGPPKFGHKLAPKLAINKISAAL</sequence>
<protein>
    <submittedName>
        <fullName evidence="1">Uncharacterized protein</fullName>
    </submittedName>
</protein>
<name>A0A8D2FET5_THEGE</name>
<reference evidence="1" key="1">
    <citation type="submission" date="2018-05" db="EMBL/GenBank/DDBJ databases">
        <title>Whole genome of Theropithecus gelada.</title>
        <authorList>
            <person name="Chiou K.L."/>
            <person name="Snyder-Mackler N."/>
        </authorList>
    </citation>
    <scope>NUCLEOTIDE SEQUENCE [LARGE SCALE GENOMIC DNA]</scope>
</reference>
<organism evidence="1 2">
    <name type="scientific">Theropithecus gelada</name>
    <name type="common">Gelada baboon</name>
    <dbReference type="NCBI Taxonomy" id="9565"/>
    <lineage>
        <taxon>Eukaryota</taxon>
        <taxon>Metazoa</taxon>
        <taxon>Chordata</taxon>
        <taxon>Craniata</taxon>
        <taxon>Vertebrata</taxon>
        <taxon>Euteleostomi</taxon>
        <taxon>Mammalia</taxon>
        <taxon>Eutheria</taxon>
        <taxon>Euarchontoglires</taxon>
        <taxon>Primates</taxon>
        <taxon>Haplorrhini</taxon>
        <taxon>Catarrhini</taxon>
        <taxon>Cercopithecidae</taxon>
        <taxon>Cercopithecinae</taxon>
        <taxon>Theropithecus</taxon>
    </lineage>
</organism>
<dbReference type="Ensembl" id="ENSTGET00000022037.1">
    <property type="protein sequence ID" value="ENSTGEP00000018500.1"/>
    <property type="gene ID" value="ENSTGEG00000014918.1"/>
</dbReference>
<evidence type="ECO:0000313" key="2">
    <source>
        <dbReference type="Proteomes" id="UP000694411"/>
    </source>
</evidence>
<dbReference type="AlphaFoldDB" id="A0A8D2FET5"/>
<proteinExistence type="predicted"/>
<reference evidence="1" key="3">
    <citation type="submission" date="2025-09" db="UniProtKB">
        <authorList>
            <consortium name="Ensembl"/>
        </authorList>
    </citation>
    <scope>IDENTIFICATION</scope>
</reference>
<evidence type="ECO:0000313" key="1">
    <source>
        <dbReference type="Ensembl" id="ENSTGEP00000018500.1"/>
    </source>
</evidence>